<feature type="region of interest" description="Disordered" evidence="1">
    <location>
        <begin position="488"/>
        <end position="600"/>
    </location>
</feature>
<evidence type="ECO:0000256" key="1">
    <source>
        <dbReference type="SAM" id="MobiDB-lite"/>
    </source>
</evidence>
<evidence type="ECO:0008006" key="4">
    <source>
        <dbReference type="Google" id="ProtNLM"/>
    </source>
</evidence>
<proteinExistence type="predicted"/>
<reference evidence="2 3" key="1">
    <citation type="submission" date="2020-07" db="EMBL/GenBank/DDBJ databases">
        <title>Sequencing the genomes of 1000 actinobacteria strains.</title>
        <authorList>
            <person name="Klenk H.-P."/>
        </authorList>
    </citation>
    <scope>NUCLEOTIDE SEQUENCE [LARGE SCALE GENOMIC DNA]</scope>
    <source>
        <strain evidence="2 3">DSM 45927</strain>
    </source>
</reference>
<dbReference type="AlphaFoldDB" id="A0A853BN00"/>
<name>A0A853BN00_9ACTN</name>
<feature type="compositionally biased region" description="Low complexity" evidence="1">
    <location>
        <begin position="545"/>
        <end position="555"/>
    </location>
</feature>
<feature type="compositionally biased region" description="Basic and acidic residues" evidence="1">
    <location>
        <begin position="492"/>
        <end position="504"/>
    </location>
</feature>
<accession>A0A853BN00</accession>
<dbReference type="EMBL" id="JACCFO010000001">
    <property type="protein sequence ID" value="NYI95901.1"/>
    <property type="molecule type" value="Genomic_DNA"/>
</dbReference>
<evidence type="ECO:0000313" key="3">
    <source>
        <dbReference type="Proteomes" id="UP000575985"/>
    </source>
</evidence>
<keyword evidence="3" id="KW-1185">Reference proteome</keyword>
<protein>
    <recommendedName>
        <fullName evidence="4">ATP-binding protein</fullName>
    </recommendedName>
</protein>
<dbReference type="RefSeq" id="WP_179767353.1">
    <property type="nucleotide sequence ID" value="NZ_JACCFO010000001.1"/>
</dbReference>
<dbReference type="Proteomes" id="UP000575985">
    <property type="component" value="Unassembled WGS sequence"/>
</dbReference>
<evidence type="ECO:0000313" key="2">
    <source>
        <dbReference type="EMBL" id="NYI95901.1"/>
    </source>
</evidence>
<gene>
    <name evidence="2" type="ORF">HNR12_002178</name>
</gene>
<comment type="caution">
    <text evidence="2">The sequence shown here is derived from an EMBL/GenBank/DDBJ whole genome shotgun (WGS) entry which is preliminary data.</text>
</comment>
<organism evidence="2 3">
    <name type="scientific">Streptomonospora nanhaiensis</name>
    <dbReference type="NCBI Taxonomy" id="1323731"/>
    <lineage>
        <taxon>Bacteria</taxon>
        <taxon>Bacillati</taxon>
        <taxon>Actinomycetota</taxon>
        <taxon>Actinomycetes</taxon>
        <taxon>Streptosporangiales</taxon>
        <taxon>Nocardiopsidaceae</taxon>
        <taxon>Streptomonospora</taxon>
    </lineage>
</organism>
<sequence length="600" mass="63516">MSQAGPADDKKPSQATKLIELADRMVDVVAGADGRAYAVRRSGPAIAMPLRGQRGLRVQLAHHYATEYQAVPSQSALTDAVAVLEGRALELDPRPVHLRLAPHTTSGGHQAVVIDLGTADGRVITATPTGWRTTSQSPVLFRRTALTSPLAEPGEAGDTEAGLAALRRLLNVAEPDFRLIVGWLVAGLIPDMPHPILAARGEQGTGKSTALSMLVNLIDPSPAPLRSLPKDQKSWSVTASASWAVCLDNVSTIAPWLSDTLCKAVTGEGYLDRALYSDDDVTVLSFRRLLAMTSIDTGALASDLAERTLPVEFLPIKRDQRRTDAGLAAAYRQAAPAILAALLDLLCQVLARLPETHLAEMPRMADFARVLGALDAATGWSTLGTYLAATEVSTSDLLDAKPFTAAVADLVEKRGEWEGPIGKLLLAVTPEHPPKSWPADATRAAGQLKRDAPVLRAIGIRVEDAGRSRDRRRDRLYRLVLETVEIAGESTDFQRPHPDTEPHPGGDQGGPLFSARETTPAPADTVSAASAPVSAENRWSAPVEDAAGAADTTAAQLSKDAAPHPSEAVCEWCGDTYTPTTGGPADARCSPCAELQPSTA</sequence>